<dbReference type="InterPro" id="IPR038732">
    <property type="entry name" value="HpyO/CreE_NAD-binding"/>
</dbReference>
<dbReference type="PANTHER" id="PTHR40254">
    <property type="entry name" value="BLR0577 PROTEIN"/>
    <property type="match status" value="1"/>
</dbReference>
<accession>A0A917ZEX3</accession>
<dbReference type="InterPro" id="IPR036188">
    <property type="entry name" value="FAD/NAD-bd_sf"/>
</dbReference>
<dbReference type="InterPro" id="IPR052189">
    <property type="entry name" value="L-asp_N-monooxygenase_NS-form"/>
</dbReference>
<evidence type="ECO:0000259" key="1">
    <source>
        <dbReference type="Pfam" id="PF13454"/>
    </source>
</evidence>
<sequence length="655" mass="71127">MSTSVPTDERRTGGERWFEVCVIGSGPRGLSVLERLTASAPRLLDPGTRLRIHLVDPRPGSGQVWRSDQSELLMMNTIASQVTLFTDESVRMAGPVVPGPSLHEWAADPGQRPRTGPLAAEAEGLGANAYPTRALYGRYLEWVLRTVGGRGSAQVLTHRAPAVRLDDEADGRQRVRLEGGTVLAGLDAVVLAQGHLPARPTPAEAALTGFARRRDLLHLPPANPAEAALDGIEPGEPVLLRGLGLNFFDYAALLTLGRGGTFEPKGKGLVYHRSGREPLLYAGSRRGVPYQARGENEKGALGRHTPLLLTPVTIARLRGRPGSARPSFRHDIWPLVAQEVETVYYTALLERRGEAQAAAHLLRTSAAGPWSAAARDRLLDSLGIARGERWDWERVARPCGDRVFTGLTDFNTWLLEHLRQDVDLARQGNVSGPYKAALDVLRDLRNEVRLLVDHGGLRGAEYRDELLGRYTPLNAYVSIGPPVQRIQEAIALIEAGVLTVLGPQARFAADEASGRFTAGSPRVGEEPVTARVLIEARLPEPDLVRTRDPLLRYLRDTGQCTEYVIDDEHTPFRTGAIAVTERPYHLLDASGTAHPRRFAYGVPTEGVHWVTAAGARPGVDSVILGDSDAIARSVLALAERPPERAAAPTSLTRSL</sequence>
<name>A0A917ZEX3_9ACTN</name>
<keyword evidence="3" id="KW-1185">Reference proteome</keyword>
<evidence type="ECO:0000313" key="3">
    <source>
        <dbReference type="Proteomes" id="UP000641932"/>
    </source>
</evidence>
<feature type="domain" description="FAD-dependent urate hydroxylase HpyO/Asp monooxygenase CreE-like FAD/NAD(P)-binding" evidence="1">
    <location>
        <begin position="22"/>
        <end position="195"/>
    </location>
</feature>
<proteinExistence type="predicted"/>
<protein>
    <recommendedName>
        <fullName evidence="1">FAD-dependent urate hydroxylase HpyO/Asp monooxygenase CreE-like FAD/NAD(P)-binding domain-containing protein</fullName>
    </recommendedName>
</protein>
<dbReference type="Pfam" id="PF13454">
    <property type="entry name" value="NAD_binding_9"/>
    <property type="match status" value="1"/>
</dbReference>
<reference evidence="2" key="1">
    <citation type="journal article" date="2014" name="Int. J. Syst. Evol. Microbiol.">
        <title>Complete genome sequence of Corynebacterium casei LMG S-19264T (=DSM 44701T), isolated from a smear-ripened cheese.</title>
        <authorList>
            <consortium name="US DOE Joint Genome Institute (JGI-PGF)"/>
            <person name="Walter F."/>
            <person name="Albersmeier A."/>
            <person name="Kalinowski J."/>
            <person name="Ruckert C."/>
        </authorList>
    </citation>
    <scope>NUCLEOTIDE SEQUENCE</scope>
    <source>
        <strain evidence="2">CGMCC 4.7201</strain>
    </source>
</reference>
<comment type="caution">
    <text evidence="2">The sequence shown here is derived from an EMBL/GenBank/DDBJ whole genome shotgun (WGS) entry which is preliminary data.</text>
</comment>
<dbReference type="AlphaFoldDB" id="A0A917ZEX3"/>
<gene>
    <name evidence="2" type="ORF">GCM10012280_07990</name>
</gene>
<dbReference type="PANTHER" id="PTHR40254:SF1">
    <property type="entry name" value="BLR0577 PROTEIN"/>
    <property type="match status" value="1"/>
</dbReference>
<dbReference type="EMBL" id="BMMS01000003">
    <property type="protein sequence ID" value="GGO82130.1"/>
    <property type="molecule type" value="Genomic_DNA"/>
</dbReference>
<dbReference type="SUPFAM" id="SSF51905">
    <property type="entry name" value="FAD/NAD(P)-binding domain"/>
    <property type="match status" value="1"/>
</dbReference>
<dbReference type="Proteomes" id="UP000641932">
    <property type="component" value="Unassembled WGS sequence"/>
</dbReference>
<reference evidence="2" key="2">
    <citation type="submission" date="2020-09" db="EMBL/GenBank/DDBJ databases">
        <authorList>
            <person name="Sun Q."/>
            <person name="Zhou Y."/>
        </authorList>
    </citation>
    <scope>NUCLEOTIDE SEQUENCE</scope>
    <source>
        <strain evidence="2">CGMCC 4.7201</strain>
    </source>
</reference>
<organism evidence="2 3">
    <name type="scientific">Wenjunlia tyrosinilytica</name>
    <dbReference type="NCBI Taxonomy" id="1544741"/>
    <lineage>
        <taxon>Bacteria</taxon>
        <taxon>Bacillati</taxon>
        <taxon>Actinomycetota</taxon>
        <taxon>Actinomycetes</taxon>
        <taxon>Kitasatosporales</taxon>
        <taxon>Streptomycetaceae</taxon>
        <taxon>Wenjunlia</taxon>
    </lineage>
</organism>
<evidence type="ECO:0000313" key="2">
    <source>
        <dbReference type="EMBL" id="GGO82130.1"/>
    </source>
</evidence>